<dbReference type="InterPro" id="IPR029058">
    <property type="entry name" value="AB_hydrolase_fold"/>
</dbReference>
<feature type="chain" id="PRO_5002317265" description="Alpha/beta-hydrolase" evidence="1">
    <location>
        <begin position="21"/>
        <end position="403"/>
    </location>
</feature>
<dbReference type="EMBL" id="KN880437">
    <property type="protein sequence ID" value="KIY73160.1"/>
    <property type="molecule type" value="Genomic_DNA"/>
</dbReference>
<evidence type="ECO:0000313" key="3">
    <source>
        <dbReference type="Proteomes" id="UP000054007"/>
    </source>
</evidence>
<dbReference type="SUPFAM" id="SSF53474">
    <property type="entry name" value="alpha/beta-Hydrolases"/>
    <property type="match status" value="1"/>
</dbReference>
<evidence type="ECO:0008006" key="4">
    <source>
        <dbReference type="Google" id="ProtNLM"/>
    </source>
</evidence>
<proteinExistence type="predicted"/>
<organism evidence="2 3">
    <name type="scientific">Cylindrobasidium torrendii FP15055 ss-10</name>
    <dbReference type="NCBI Taxonomy" id="1314674"/>
    <lineage>
        <taxon>Eukaryota</taxon>
        <taxon>Fungi</taxon>
        <taxon>Dikarya</taxon>
        <taxon>Basidiomycota</taxon>
        <taxon>Agaricomycotina</taxon>
        <taxon>Agaricomycetes</taxon>
        <taxon>Agaricomycetidae</taxon>
        <taxon>Agaricales</taxon>
        <taxon>Marasmiineae</taxon>
        <taxon>Physalacriaceae</taxon>
        <taxon>Cylindrobasidium</taxon>
    </lineage>
</organism>
<dbReference type="AlphaFoldDB" id="A0A0D7BSC2"/>
<dbReference type="PANTHER" id="PTHR35560:SF3">
    <property type="entry name" value="PEPTIDASE S9 PROLYL OLIGOPEPTIDASE CATALYTIC DOMAIN-CONTAINING PROTEIN"/>
    <property type="match status" value="1"/>
</dbReference>
<feature type="signal peptide" evidence="1">
    <location>
        <begin position="1"/>
        <end position="20"/>
    </location>
</feature>
<gene>
    <name evidence="2" type="ORF">CYLTODRAFT_387148</name>
</gene>
<dbReference type="OrthoDB" id="5985073at2759"/>
<sequence length="403" mass="44505">MYVGIVAAFAFSTACLLVSATPHRRDASTTISGGKNNEGEDHDELKVPKGARIKSIPVGNDGDEVAVYWNDPVTDQSKDAHSAYIMIHGKLRNGNDYWDILNDALQSAIKDEYPGVDEKAFVVAPQFFSTKYNKGQYDKNHLAFEDVNGWQAGDPATHPEGTTMTSIDALDSIVSTFANKDDYPNLRNITIVGHGGGGQLITRYAAVGSLPEGVYVRFIVGDASTHAYFTKDRPVTKEVDGKGCKYWNTWRYGFDNFTGTAAGLKRPFEYFAEYVNRDVVILVAKNDTKASGDQYCPALLQGGEARRDRNFAWWTYINVLARTPEPVQLFDVANFKHLPDWSMAVGFSGKIGPRLVVIEDAEHDAKEVFGSKEGRAALFSSGDIPVGWRPKGYEDEESDCSYC</sequence>
<protein>
    <recommendedName>
        <fullName evidence="4">Alpha/beta-hydrolase</fullName>
    </recommendedName>
</protein>
<keyword evidence="1" id="KW-0732">Signal</keyword>
<reference evidence="2 3" key="1">
    <citation type="journal article" date="2015" name="Fungal Genet. Biol.">
        <title>Evolution of novel wood decay mechanisms in Agaricales revealed by the genome sequences of Fistulina hepatica and Cylindrobasidium torrendii.</title>
        <authorList>
            <person name="Floudas D."/>
            <person name="Held B.W."/>
            <person name="Riley R."/>
            <person name="Nagy L.G."/>
            <person name="Koehler G."/>
            <person name="Ransdell A.S."/>
            <person name="Younus H."/>
            <person name="Chow J."/>
            <person name="Chiniquy J."/>
            <person name="Lipzen A."/>
            <person name="Tritt A."/>
            <person name="Sun H."/>
            <person name="Haridas S."/>
            <person name="LaButti K."/>
            <person name="Ohm R.A."/>
            <person name="Kues U."/>
            <person name="Blanchette R.A."/>
            <person name="Grigoriev I.V."/>
            <person name="Minto R.E."/>
            <person name="Hibbett D.S."/>
        </authorList>
    </citation>
    <scope>NUCLEOTIDE SEQUENCE [LARGE SCALE GENOMIC DNA]</scope>
    <source>
        <strain evidence="2 3">FP15055 ss-10</strain>
    </source>
</reference>
<dbReference type="Gene3D" id="3.40.50.1820">
    <property type="entry name" value="alpha/beta hydrolase"/>
    <property type="match status" value="1"/>
</dbReference>
<accession>A0A0D7BSC2</accession>
<evidence type="ECO:0000313" key="2">
    <source>
        <dbReference type="EMBL" id="KIY73160.1"/>
    </source>
</evidence>
<dbReference type="Proteomes" id="UP000054007">
    <property type="component" value="Unassembled WGS sequence"/>
</dbReference>
<dbReference type="PANTHER" id="PTHR35560">
    <property type="entry name" value="BLL0132 PROTEIN"/>
    <property type="match status" value="1"/>
</dbReference>
<keyword evidence="3" id="KW-1185">Reference proteome</keyword>
<evidence type="ECO:0000256" key="1">
    <source>
        <dbReference type="SAM" id="SignalP"/>
    </source>
</evidence>
<dbReference type="STRING" id="1314674.A0A0D7BSC2"/>
<name>A0A0D7BSC2_9AGAR</name>